<feature type="chain" id="PRO_5046082103" description="LPXTG cell wall anchor domain-containing protein" evidence="2">
    <location>
        <begin position="27"/>
        <end position="192"/>
    </location>
</feature>
<evidence type="ECO:0008006" key="5">
    <source>
        <dbReference type="Google" id="ProtNLM"/>
    </source>
</evidence>
<accession>A0ABV1E5B2</accession>
<comment type="caution">
    <text evidence="3">The sequence shown here is derived from an EMBL/GenBank/DDBJ whole genome shotgun (WGS) entry which is preliminary data.</text>
</comment>
<protein>
    <recommendedName>
        <fullName evidence="5">LPXTG cell wall anchor domain-containing protein</fullName>
    </recommendedName>
</protein>
<keyword evidence="1" id="KW-0472">Membrane</keyword>
<organism evidence="3 4">
    <name type="scientific">Solibaculum intestinale</name>
    <dbReference type="NCBI Taxonomy" id="3133165"/>
    <lineage>
        <taxon>Bacteria</taxon>
        <taxon>Bacillati</taxon>
        <taxon>Bacillota</taxon>
        <taxon>Clostridia</taxon>
        <taxon>Eubacteriales</taxon>
        <taxon>Oscillospiraceae</taxon>
        <taxon>Solibaculum</taxon>
    </lineage>
</organism>
<evidence type="ECO:0000256" key="1">
    <source>
        <dbReference type="SAM" id="Phobius"/>
    </source>
</evidence>
<keyword evidence="4" id="KW-1185">Reference proteome</keyword>
<gene>
    <name evidence="3" type="ORF">WMO26_10260</name>
</gene>
<name>A0ABV1E5B2_9FIRM</name>
<evidence type="ECO:0000313" key="3">
    <source>
        <dbReference type="EMBL" id="MEQ2441208.1"/>
    </source>
</evidence>
<keyword evidence="1" id="KW-0812">Transmembrane</keyword>
<feature type="transmembrane region" description="Helical" evidence="1">
    <location>
        <begin position="160"/>
        <end position="185"/>
    </location>
</feature>
<evidence type="ECO:0000313" key="4">
    <source>
        <dbReference type="Proteomes" id="UP001489509"/>
    </source>
</evidence>
<evidence type="ECO:0000256" key="2">
    <source>
        <dbReference type="SAM" id="SignalP"/>
    </source>
</evidence>
<dbReference type="EMBL" id="JBBMFD010000019">
    <property type="protein sequence ID" value="MEQ2441208.1"/>
    <property type="molecule type" value="Genomic_DNA"/>
</dbReference>
<reference evidence="3 4" key="1">
    <citation type="submission" date="2024-03" db="EMBL/GenBank/DDBJ databases">
        <title>Human intestinal bacterial collection.</title>
        <authorList>
            <person name="Pauvert C."/>
            <person name="Hitch T.C.A."/>
            <person name="Clavel T."/>
        </authorList>
    </citation>
    <scope>NUCLEOTIDE SEQUENCE [LARGE SCALE GENOMIC DNA]</scope>
    <source>
        <strain evidence="3 4">CLA-JM-H44</strain>
    </source>
</reference>
<dbReference type="RefSeq" id="WP_349220161.1">
    <property type="nucleotide sequence ID" value="NZ_JBBMFD010000019.1"/>
</dbReference>
<keyword evidence="1" id="KW-1133">Transmembrane helix</keyword>
<sequence>MRKHGKCLAALLAVMLFATASFSAAAYNEQDILNFVKGEYTVGSEVFRFKDDQIVRVERYLSEYDVSDEACDIVMANFQKIKAIFEKNGSTNLQTLSTQDKTDIISAIEASAKAVGLEVVIDRTAGTYGSFIFYKDGKVYDKVDPATVFAVTAADPSADLFTMLAGFGLAGLLLLAAGFGGAVLYKRKKALA</sequence>
<proteinExistence type="predicted"/>
<dbReference type="Proteomes" id="UP001489509">
    <property type="component" value="Unassembled WGS sequence"/>
</dbReference>
<feature type="signal peptide" evidence="2">
    <location>
        <begin position="1"/>
        <end position="26"/>
    </location>
</feature>
<keyword evidence="2" id="KW-0732">Signal</keyword>